<name>A0ABW3MCS2_9PSEU</name>
<feature type="transmembrane region" description="Helical" evidence="1">
    <location>
        <begin position="29"/>
        <end position="51"/>
    </location>
</feature>
<proteinExistence type="predicted"/>
<evidence type="ECO:0000313" key="3">
    <source>
        <dbReference type="Proteomes" id="UP001597045"/>
    </source>
</evidence>
<keyword evidence="1" id="KW-0812">Transmembrane</keyword>
<keyword evidence="1" id="KW-0472">Membrane</keyword>
<protein>
    <submittedName>
        <fullName evidence="2">Uncharacterized protein</fullName>
    </submittedName>
</protein>
<keyword evidence="1" id="KW-1133">Transmembrane helix</keyword>
<organism evidence="2 3">
    <name type="scientific">Kibdelosporangium lantanae</name>
    <dbReference type="NCBI Taxonomy" id="1497396"/>
    <lineage>
        <taxon>Bacteria</taxon>
        <taxon>Bacillati</taxon>
        <taxon>Actinomycetota</taxon>
        <taxon>Actinomycetes</taxon>
        <taxon>Pseudonocardiales</taxon>
        <taxon>Pseudonocardiaceae</taxon>
        <taxon>Kibdelosporangium</taxon>
    </lineage>
</organism>
<evidence type="ECO:0000256" key="1">
    <source>
        <dbReference type="SAM" id="Phobius"/>
    </source>
</evidence>
<evidence type="ECO:0000313" key="2">
    <source>
        <dbReference type="EMBL" id="MFD1047922.1"/>
    </source>
</evidence>
<dbReference type="Proteomes" id="UP001597045">
    <property type="component" value="Unassembled WGS sequence"/>
</dbReference>
<feature type="non-terminal residue" evidence="2">
    <location>
        <position position="92"/>
    </location>
</feature>
<accession>A0ABW3MCS2</accession>
<keyword evidence="3" id="KW-1185">Reference proteome</keyword>
<dbReference type="EMBL" id="JBHTIS010001313">
    <property type="protein sequence ID" value="MFD1047922.1"/>
    <property type="molecule type" value="Genomic_DNA"/>
</dbReference>
<gene>
    <name evidence="2" type="ORF">ACFQ1S_21480</name>
</gene>
<reference evidence="3" key="1">
    <citation type="journal article" date="2019" name="Int. J. Syst. Evol. Microbiol.">
        <title>The Global Catalogue of Microorganisms (GCM) 10K type strain sequencing project: providing services to taxonomists for standard genome sequencing and annotation.</title>
        <authorList>
            <consortium name="The Broad Institute Genomics Platform"/>
            <consortium name="The Broad Institute Genome Sequencing Center for Infectious Disease"/>
            <person name="Wu L."/>
            <person name="Ma J."/>
        </authorList>
    </citation>
    <scope>NUCLEOTIDE SEQUENCE [LARGE SCALE GENOMIC DNA]</scope>
    <source>
        <strain evidence="3">JCM 31486</strain>
    </source>
</reference>
<sequence>MSNIGGFLDSPQARDMILKLGGVSGIVDAFLATEMAFLGIFTTVYGIQVLLRMRTEETAARLAPVLAATGQSKTRVDQLERRWKELDRHRQL</sequence>
<comment type="caution">
    <text evidence="2">The sequence shown here is derived from an EMBL/GenBank/DDBJ whole genome shotgun (WGS) entry which is preliminary data.</text>
</comment>